<proteinExistence type="predicted"/>
<keyword evidence="1" id="KW-0812">Transmembrane</keyword>
<keyword evidence="2" id="KW-0732">Signal</keyword>
<organism evidence="3 4">
    <name type="scientific">Actinomyces oris</name>
    <dbReference type="NCBI Taxonomy" id="544580"/>
    <lineage>
        <taxon>Bacteria</taxon>
        <taxon>Bacillati</taxon>
        <taxon>Actinomycetota</taxon>
        <taxon>Actinomycetes</taxon>
        <taxon>Actinomycetales</taxon>
        <taxon>Actinomycetaceae</taxon>
        <taxon>Actinomyces</taxon>
    </lineage>
</organism>
<protein>
    <submittedName>
        <fullName evidence="3">Uncharacterized protein</fullName>
    </submittedName>
</protein>
<feature type="chain" id="PRO_5043712644" evidence="2">
    <location>
        <begin position="25"/>
        <end position="77"/>
    </location>
</feature>
<feature type="transmembrane region" description="Helical" evidence="1">
    <location>
        <begin position="48"/>
        <end position="66"/>
    </location>
</feature>
<keyword evidence="1" id="KW-1133">Transmembrane helix</keyword>
<dbReference type="EMBL" id="JAXBCZ010000001">
    <property type="protein sequence ID" value="MEA1304226.1"/>
    <property type="molecule type" value="Genomic_DNA"/>
</dbReference>
<comment type="caution">
    <text evidence="3">The sequence shown here is derived from an EMBL/GenBank/DDBJ whole genome shotgun (WGS) entry which is preliminary data.</text>
</comment>
<evidence type="ECO:0000313" key="3">
    <source>
        <dbReference type="EMBL" id="MEA1304226.1"/>
    </source>
</evidence>
<dbReference type="AlphaFoldDB" id="A0AAW9KIP6"/>
<gene>
    <name evidence="3" type="ORF">QU665_03890</name>
</gene>
<reference evidence="3 4" key="1">
    <citation type="submission" date="2023-06" db="EMBL/GenBank/DDBJ databases">
        <title>Actinomyces orist ORNL 0101 HMT-893 genome.</title>
        <authorList>
            <person name="Johnston C.D."/>
            <person name="Chen T."/>
            <person name="Dewhirst F.E."/>
        </authorList>
    </citation>
    <scope>NUCLEOTIDE SEQUENCE [LARGE SCALE GENOMIC DNA]</scope>
    <source>
        <strain evidence="3 4">ORNL 0101</strain>
    </source>
</reference>
<name>A0AAW9KIP6_9ACTO</name>
<sequence length="77" mass="7873">MTRTPGLRAWAALAVLTLATLAGAIDPSDPGQAELMVQAREAFTRAMQATAIIAAVILLGAGVMAARHVPATSEETS</sequence>
<accession>A0AAW9KIP6</accession>
<keyword evidence="4" id="KW-1185">Reference proteome</keyword>
<dbReference type="Proteomes" id="UP001289581">
    <property type="component" value="Unassembled WGS sequence"/>
</dbReference>
<evidence type="ECO:0000256" key="1">
    <source>
        <dbReference type="SAM" id="Phobius"/>
    </source>
</evidence>
<dbReference type="RefSeq" id="WP_256697704.1">
    <property type="nucleotide sequence ID" value="NZ_JAXBCZ010000001.1"/>
</dbReference>
<feature type="signal peptide" evidence="2">
    <location>
        <begin position="1"/>
        <end position="24"/>
    </location>
</feature>
<evidence type="ECO:0000256" key="2">
    <source>
        <dbReference type="SAM" id="SignalP"/>
    </source>
</evidence>
<keyword evidence="1" id="KW-0472">Membrane</keyword>
<evidence type="ECO:0000313" key="4">
    <source>
        <dbReference type="Proteomes" id="UP001289581"/>
    </source>
</evidence>